<feature type="compositionally biased region" description="Low complexity" evidence="1">
    <location>
        <begin position="638"/>
        <end position="652"/>
    </location>
</feature>
<feature type="region of interest" description="Disordered" evidence="1">
    <location>
        <begin position="556"/>
        <end position="703"/>
    </location>
</feature>
<feature type="compositionally biased region" description="Basic and acidic residues" evidence="1">
    <location>
        <begin position="185"/>
        <end position="199"/>
    </location>
</feature>
<feature type="compositionally biased region" description="Polar residues" evidence="1">
    <location>
        <begin position="660"/>
        <end position="685"/>
    </location>
</feature>
<dbReference type="OrthoDB" id="8195456at2759"/>
<dbReference type="GO" id="GO:0005814">
    <property type="term" value="C:centriole"/>
    <property type="evidence" value="ECO:0007669"/>
    <property type="project" value="TreeGrafter"/>
</dbReference>
<dbReference type="GO" id="GO:0090162">
    <property type="term" value="P:establishment of epithelial cell polarity"/>
    <property type="evidence" value="ECO:0007669"/>
    <property type="project" value="InterPro"/>
</dbReference>
<feature type="compositionally biased region" description="Acidic residues" evidence="1">
    <location>
        <begin position="617"/>
        <end position="627"/>
    </location>
</feature>
<name>A0A8B7ZBT3_ACAPL</name>
<feature type="compositionally biased region" description="Basic and acidic residues" evidence="1">
    <location>
        <begin position="112"/>
        <end position="130"/>
    </location>
</feature>
<dbReference type="Proteomes" id="UP000694845">
    <property type="component" value="Unplaced"/>
</dbReference>
<sequence>MASTFPGRRPGGGLGMSSPLKSKAGLGSTDMVSDDNFYSNLAAEIDEESDVSEADVSKMLADMDDMDDALFGSSLKLRPSSAAPMQPAQKDNVDKSPSKSKPGLGETFTLDKTLEEELSRALETSSKLEESPPVSPRRGNKPKTSLKKFDFGEFDEDDPLAGLLSDEDDNGVTKKPPKKKPLKRSKAEEPQKSDPKPEPTPELDPAPVSKNVDLAEDDKPSRTRKPESVEKGDQFVKLDASPSKKPKGKTIDFDDDDDDSDILGSLGLEKSVKGTVAKSEGSASTKPSRSRGKGEAEAGFGDESDLLGSLGLEASPRERRRSRPEDNREVEQARSKVNELFGASSTSKMLDKPPAGKQRHSQLDKILQKKDSAPKANVKEEKEENFSFGDYTPSSVTARPESAPPSRRSVRFSDEDDLLGAGSDRSRSRAGMSPYLEEPAQRPRSAAAGMVGSRRSGKNSKPGAAAEDNWLELATGTDGAKPDEKSDTGKQKASATDKNLRVESSPQHRPPLTTSESSTKHETRASPEKVKKEPPARVPSAADYLGLSDTDIDLDSLVQPKALTPSNETPMDSTLDDPFSAPTKRDTISPFPWDGSSGRARPDRLPATSTPQPTDNDNFDVDEDVEEKDPLQTSVMAQQLQQLQKMEEQQQQWKTPPARQPSSDRLPTTQQSKVQTPQSNPQIQGRRNKHRLDPRKSRSGDSR</sequence>
<evidence type="ECO:0000313" key="5">
    <source>
        <dbReference type="RefSeq" id="XP_022102437.1"/>
    </source>
</evidence>
<feature type="compositionally biased region" description="Basic and acidic residues" evidence="1">
    <location>
        <begin position="518"/>
        <end position="535"/>
    </location>
</feature>
<dbReference type="InterPro" id="IPR033561">
    <property type="entry name" value="FBF1"/>
</dbReference>
<dbReference type="RefSeq" id="XP_022102435.1">
    <property type="nucleotide sequence ID" value="XM_022246743.1"/>
</dbReference>
<feature type="region of interest" description="Disordered" evidence="1">
    <location>
        <begin position="1"/>
        <end position="33"/>
    </location>
</feature>
<feature type="compositionally biased region" description="Acidic residues" evidence="1">
    <location>
        <begin position="152"/>
        <end position="170"/>
    </location>
</feature>
<organism evidence="2 5">
    <name type="scientific">Acanthaster planci</name>
    <name type="common">Crown-of-thorns starfish</name>
    <dbReference type="NCBI Taxonomy" id="133434"/>
    <lineage>
        <taxon>Eukaryota</taxon>
        <taxon>Metazoa</taxon>
        <taxon>Echinodermata</taxon>
        <taxon>Eleutherozoa</taxon>
        <taxon>Asterozoa</taxon>
        <taxon>Asteroidea</taxon>
        <taxon>Valvatacea</taxon>
        <taxon>Valvatida</taxon>
        <taxon>Acanthasteridae</taxon>
        <taxon>Acanthaster</taxon>
    </lineage>
</organism>
<dbReference type="PANTHER" id="PTHR33689">
    <property type="entry name" value="FAS-BINDING FACTOR 1"/>
    <property type="match status" value="1"/>
</dbReference>
<dbReference type="RefSeq" id="XP_022102437.1">
    <property type="nucleotide sequence ID" value="XM_022246745.1"/>
</dbReference>
<feature type="compositionally biased region" description="Basic and acidic residues" evidence="1">
    <location>
        <begin position="323"/>
        <end position="337"/>
    </location>
</feature>
<dbReference type="GeneID" id="110985609"/>
<feature type="region of interest" description="Disordered" evidence="1">
    <location>
        <begin position="71"/>
        <end position="544"/>
    </location>
</feature>
<feature type="compositionally biased region" description="Basic and acidic residues" evidence="1">
    <location>
        <begin position="361"/>
        <end position="385"/>
    </location>
</feature>
<dbReference type="GO" id="GO:0097539">
    <property type="term" value="C:ciliary transition fiber"/>
    <property type="evidence" value="ECO:0007669"/>
    <property type="project" value="InterPro"/>
</dbReference>
<dbReference type="CTD" id="85302"/>
<dbReference type="AlphaFoldDB" id="A0A8B7ZBT3"/>
<feature type="compositionally biased region" description="Basic residues" evidence="1">
    <location>
        <begin position="175"/>
        <end position="184"/>
    </location>
</feature>
<dbReference type="PANTHER" id="PTHR33689:SF1">
    <property type="entry name" value="FAS-BINDING FACTOR 1"/>
    <property type="match status" value="1"/>
</dbReference>
<evidence type="ECO:0000256" key="1">
    <source>
        <dbReference type="SAM" id="MobiDB-lite"/>
    </source>
</evidence>
<evidence type="ECO:0000313" key="4">
    <source>
        <dbReference type="RefSeq" id="XP_022102436.1"/>
    </source>
</evidence>
<keyword evidence="2" id="KW-1185">Reference proteome</keyword>
<protein>
    <submittedName>
        <fullName evidence="3 4">Fas-binding factor 1 homolog isoform X2</fullName>
    </submittedName>
</protein>
<feature type="compositionally biased region" description="Basic and acidic residues" evidence="1">
    <location>
        <begin position="217"/>
        <end position="236"/>
    </location>
</feature>
<feature type="compositionally biased region" description="Basic and acidic residues" evidence="1">
    <location>
        <begin position="480"/>
        <end position="490"/>
    </location>
</feature>
<accession>A0A8B7ZBT3</accession>
<proteinExistence type="predicted"/>
<dbReference type="GO" id="GO:0036064">
    <property type="term" value="C:ciliary basal body"/>
    <property type="evidence" value="ECO:0007669"/>
    <property type="project" value="TreeGrafter"/>
</dbReference>
<gene>
    <name evidence="3 4 5" type="primary">LOC110985609</name>
</gene>
<feature type="compositionally biased region" description="Polar residues" evidence="1">
    <location>
        <begin position="491"/>
        <end position="517"/>
    </location>
</feature>
<dbReference type="GO" id="GO:0060271">
    <property type="term" value="P:cilium assembly"/>
    <property type="evidence" value="ECO:0007669"/>
    <property type="project" value="InterPro"/>
</dbReference>
<evidence type="ECO:0000313" key="3">
    <source>
        <dbReference type="RefSeq" id="XP_022102435.1"/>
    </source>
</evidence>
<evidence type="ECO:0000313" key="2">
    <source>
        <dbReference type="Proteomes" id="UP000694845"/>
    </source>
</evidence>
<feature type="compositionally biased region" description="Basic and acidic residues" evidence="1">
    <location>
        <begin position="694"/>
        <end position="703"/>
    </location>
</feature>
<dbReference type="RefSeq" id="XP_022102436.1">
    <property type="nucleotide sequence ID" value="XM_022246744.1"/>
</dbReference>
<reference evidence="3 4" key="1">
    <citation type="submission" date="2025-04" db="UniProtKB">
        <authorList>
            <consortium name="RefSeq"/>
        </authorList>
    </citation>
    <scope>IDENTIFICATION</scope>
</reference>